<dbReference type="Pfam" id="PF11250">
    <property type="entry name" value="FAF"/>
    <property type="match status" value="1"/>
</dbReference>
<dbReference type="PANTHER" id="PTHR33155">
    <property type="entry name" value="FANTASTIC FOUR-LIKE PROTEIN (DUF3049)"/>
    <property type="match status" value="1"/>
</dbReference>
<accession>A0ABQ8HTU1</accession>
<feature type="compositionally biased region" description="Basic and acidic residues" evidence="2">
    <location>
        <begin position="200"/>
        <end position="218"/>
    </location>
</feature>
<dbReference type="InterPro" id="IPR046431">
    <property type="entry name" value="FAF_dom"/>
</dbReference>
<protein>
    <recommendedName>
        <fullName evidence="3">FAF domain-containing protein</fullName>
    </recommendedName>
</protein>
<gene>
    <name evidence="4" type="ORF">JRO89_XS07G0152900</name>
</gene>
<proteinExistence type="inferred from homology"/>
<keyword evidence="5" id="KW-1185">Reference proteome</keyword>
<comment type="similarity">
    <text evidence="1">Belongs to the fantastic four family.</text>
</comment>
<evidence type="ECO:0000313" key="5">
    <source>
        <dbReference type="Proteomes" id="UP000827721"/>
    </source>
</evidence>
<dbReference type="PANTHER" id="PTHR33155:SF17">
    <property type="entry name" value="F2E2.18-RELATED"/>
    <property type="match status" value="1"/>
</dbReference>
<evidence type="ECO:0000259" key="3">
    <source>
        <dbReference type="Pfam" id="PF11250"/>
    </source>
</evidence>
<evidence type="ECO:0000313" key="4">
    <source>
        <dbReference type="EMBL" id="KAH7567799.1"/>
    </source>
</evidence>
<name>A0ABQ8HTU1_9ROSI</name>
<dbReference type="Proteomes" id="UP000827721">
    <property type="component" value="Unassembled WGS sequence"/>
</dbReference>
<sequence>METPKTSENFTRVALGLKALTICPENDHKHHNSCIMTSNLMSPPSSPSFSHMGDYIGMESCVDLKSDEDDVNVTTKGDEASKAFRSQRYQCKRDQRWAMKKREIPPPITLLARTENLPSHMPFVLKRYYTSDGRLILREERVRHHEYFKVHRSNGHLTLQLVPLDHDDIWVPPLADLEYQYDEQCKQEQVVEAELETGDSGEKNEFVDKNDNVDKDTGHTAETVEKYDCFESSPENESVGIGCNGGPNKCLNYSSVIMSSSCFLGMPVTAIKSVRT</sequence>
<evidence type="ECO:0000256" key="1">
    <source>
        <dbReference type="ARBA" id="ARBA00008690"/>
    </source>
</evidence>
<feature type="region of interest" description="Disordered" evidence="2">
    <location>
        <begin position="196"/>
        <end position="218"/>
    </location>
</feature>
<organism evidence="4 5">
    <name type="scientific">Xanthoceras sorbifolium</name>
    <dbReference type="NCBI Taxonomy" id="99658"/>
    <lineage>
        <taxon>Eukaryota</taxon>
        <taxon>Viridiplantae</taxon>
        <taxon>Streptophyta</taxon>
        <taxon>Embryophyta</taxon>
        <taxon>Tracheophyta</taxon>
        <taxon>Spermatophyta</taxon>
        <taxon>Magnoliopsida</taxon>
        <taxon>eudicotyledons</taxon>
        <taxon>Gunneridae</taxon>
        <taxon>Pentapetalae</taxon>
        <taxon>rosids</taxon>
        <taxon>malvids</taxon>
        <taxon>Sapindales</taxon>
        <taxon>Sapindaceae</taxon>
        <taxon>Xanthoceroideae</taxon>
        <taxon>Xanthoceras</taxon>
    </lineage>
</organism>
<reference evidence="4 5" key="1">
    <citation type="submission" date="2021-02" db="EMBL/GenBank/DDBJ databases">
        <title>Plant Genome Project.</title>
        <authorList>
            <person name="Zhang R.-G."/>
        </authorList>
    </citation>
    <scope>NUCLEOTIDE SEQUENCE [LARGE SCALE GENOMIC DNA]</scope>
    <source>
        <tissue evidence="4">Leaves</tissue>
    </source>
</reference>
<dbReference type="InterPro" id="IPR021410">
    <property type="entry name" value="FAF"/>
</dbReference>
<dbReference type="EMBL" id="JAFEMO010000007">
    <property type="protein sequence ID" value="KAH7567799.1"/>
    <property type="molecule type" value="Genomic_DNA"/>
</dbReference>
<evidence type="ECO:0000256" key="2">
    <source>
        <dbReference type="SAM" id="MobiDB-lite"/>
    </source>
</evidence>
<feature type="domain" description="FAF" evidence="3">
    <location>
        <begin position="105"/>
        <end position="161"/>
    </location>
</feature>
<comment type="caution">
    <text evidence="4">The sequence shown here is derived from an EMBL/GenBank/DDBJ whole genome shotgun (WGS) entry which is preliminary data.</text>
</comment>